<evidence type="ECO:0000313" key="2">
    <source>
        <dbReference type="Proteomes" id="UP001153269"/>
    </source>
</evidence>
<organism evidence="1 2">
    <name type="scientific">Pleuronectes platessa</name>
    <name type="common">European plaice</name>
    <dbReference type="NCBI Taxonomy" id="8262"/>
    <lineage>
        <taxon>Eukaryota</taxon>
        <taxon>Metazoa</taxon>
        <taxon>Chordata</taxon>
        <taxon>Craniata</taxon>
        <taxon>Vertebrata</taxon>
        <taxon>Euteleostomi</taxon>
        <taxon>Actinopterygii</taxon>
        <taxon>Neopterygii</taxon>
        <taxon>Teleostei</taxon>
        <taxon>Neoteleostei</taxon>
        <taxon>Acanthomorphata</taxon>
        <taxon>Carangaria</taxon>
        <taxon>Pleuronectiformes</taxon>
        <taxon>Pleuronectoidei</taxon>
        <taxon>Pleuronectidae</taxon>
        <taxon>Pleuronectes</taxon>
    </lineage>
</organism>
<gene>
    <name evidence="1" type="ORF">PLEPLA_LOCUS27253</name>
</gene>
<evidence type="ECO:0000313" key="1">
    <source>
        <dbReference type="EMBL" id="CAB1439468.1"/>
    </source>
</evidence>
<accession>A0A9N7UYQ3</accession>
<dbReference type="AlphaFoldDB" id="A0A9N7UYQ3"/>
<sequence length="115" mass="12411">MILKIAKRVAALQFEDLTAQGVAAWGWLCACQEKEFDVPVPFTSRLSILHPPSSILYPPSSILYPLSSFLPSAHFKSSRAADLNIGIANGIALNLRAGADVDADMQNGSEVRDKV</sequence>
<comment type="caution">
    <text evidence="1">The sequence shown here is derived from an EMBL/GenBank/DDBJ whole genome shotgun (WGS) entry which is preliminary data.</text>
</comment>
<dbReference type="Proteomes" id="UP001153269">
    <property type="component" value="Unassembled WGS sequence"/>
</dbReference>
<name>A0A9N7UYQ3_PLEPL</name>
<dbReference type="PROSITE" id="PS51257">
    <property type="entry name" value="PROKAR_LIPOPROTEIN"/>
    <property type="match status" value="1"/>
</dbReference>
<reference evidence="1" key="1">
    <citation type="submission" date="2020-03" db="EMBL/GenBank/DDBJ databases">
        <authorList>
            <person name="Weist P."/>
        </authorList>
    </citation>
    <scope>NUCLEOTIDE SEQUENCE</scope>
</reference>
<protein>
    <submittedName>
        <fullName evidence="1">Uncharacterized protein</fullName>
    </submittedName>
</protein>
<proteinExistence type="predicted"/>
<keyword evidence="2" id="KW-1185">Reference proteome</keyword>
<dbReference type="EMBL" id="CADEAL010002291">
    <property type="protein sequence ID" value="CAB1439468.1"/>
    <property type="molecule type" value="Genomic_DNA"/>
</dbReference>